<evidence type="ECO:0000313" key="2">
    <source>
        <dbReference type="Proteomes" id="UP001159363"/>
    </source>
</evidence>
<organism evidence="1 2">
    <name type="scientific">Dryococelus australis</name>
    <dbReference type="NCBI Taxonomy" id="614101"/>
    <lineage>
        <taxon>Eukaryota</taxon>
        <taxon>Metazoa</taxon>
        <taxon>Ecdysozoa</taxon>
        <taxon>Arthropoda</taxon>
        <taxon>Hexapoda</taxon>
        <taxon>Insecta</taxon>
        <taxon>Pterygota</taxon>
        <taxon>Neoptera</taxon>
        <taxon>Polyneoptera</taxon>
        <taxon>Phasmatodea</taxon>
        <taxon>Verophasmatodea</taxon>
        <taxon>Anareolatae</taxon>
        <taxon>Phasmatidae</taxon>
        <taxon>Eurycanthinae</taxon>
        <taxon>Dryococelus</taxon>
    </lineage>
</organism>
<accession>A0ABQ9H2Y3</accession>
<protein>
    <submittedName>
        <fullName evidence="1">Uncharacterized protein</fullName>
    </submittedName>
</protein>
<evidence type="ECO:0000313" key="1">
    <source>
        <dbReference type="EMBL" id="KAJ8878543.1"/>
    </source>
</evidence>
<sequence>MQVKGSASQWDLITRHESAHIKLRPYVSPFLLSLKETAYSSIQKWVRHENTAPRLRASRLAAMAHLMRAALSPLSLGTPEFREKISTLVRFLYPTGISPVYSRILVATTRQAGNMGMFGIVTIRQAGNMGMLGIVTIRQAGNMGMLGIVTIRQAGNMGMLGIVTIRRAGNMGMLGIVGGFSRGSPVSHPLSFRRCSILTSITIIGSQDLDVKSHPNLFTFYSDTSQTKNFLFSDTSELHKSVARNSDPQPYAIPAAGFKNLRNFINSLLNVGVDTVSRILSWASWNSGKPSDLHSVVPGFELRSGHPDLVSPWFPGITPGECWRTERLVVVSEQIVPPVEQLQKCIDCSHVRTSLPRATVVERLGRSPPTKAIRFQSPAGSPDFRKWESYRTMPLVGGSSWGISRFPRPFIPAMLHIYFSHPHRLSRPRC</sequence>
<proteinExistence type="predicted"/>
<dbReference type="Proteomes" id="UP001159363">
    <property type="component" value="Chromosome 6"/>
</dbReference>
<gene>
    <name evidence="1" type="ORF">PR048_019121</name>
</gene>
<keyword evidence="2" id="KW-1185">Reference proteome</keyword>
<dbReference type="EMBL" id="JARBHB010000007">
    <property type="protein sequence ID" value="KAJ8878543.1"/>
    <property type="molecule type" value="Genomic_DNA"/>
</dbReference>
<reference evidence="1 2" key="1">
    <citation type="submission" date="2023-02" db="EMBL/GenBank/DDBJ databases">
        <title>LHISI_Scaffold_Assembly.</title>
        <authorList>
            <person name="Stuart O.P."/>
            <person name="Cleave R."/>
            <person name="Magrath M.J.L."/>
            <person name="Mikheyev A.S."/>
        </authorList>
    </citation>
    <scope>NUCLEOTIDE SEQUENCE [LARGE SCALE GENOMIC DNA]</scope>
    <source>
        <strain evidence="1">Daus_M_001</strain>
        <tissue evidence="1">Leg muscle</tissue>
    </source>
</reference>
<name>A0ABQ9H2Y3_9NEOP</name>
<comment type="caution">
    <text evidence="1">The sequence shown here is derived from an EMBL/GenBank/DDBJ whole genome shotgun (WGS) entry which is preliminary data.</text>
</comment>